<proteinExistence type="predicted"/>
<dbReference type="InterPro" id="IPR001810">
    <property type="entry name" value="F-box_dom"/>
</dbReference>
<reference evidence="2 3" key="1">
    <citation type="journal article" date="2023" name="G3 (Bethesda)">
        <title>A chromosome-length genome assembly and annotation of blackberry (Rubus argutus, cv. 'Hillquist').</title>
        <authorList>
            <person name="Bruna T."/>
            <person name="Aryal R."/>
            <person name="Dudchenko O."/>
            <person name="Sargent D.J."/>
            <person name="Mead D."/>
            <person name="Buti M."/>
            <person name="Cavallini A."/>
            <person name="Hytonen T."/>
            <person name="Andres J."/>
            <person name="Pham M."/>
            <person name="Weisz D."/>
            <person name="Mascagni F."/>
            <person name="Usai G."/>
            <person name="Natali L."/>
            <person name="Bassil N."/>
            <person name="Fernandez G.E."/>
            <person name="Lomsadze A."/>
            <person name="Armour M."/>
            <person name="Olukolu B."/>
            <person name="Poorten T."/>
            <person name="Britton C."/>
            <person name="Davik J."/>
            <person name="Ashrafi H."/>
            <person name="Aiden E.L."/>
            <person name="Borodovsky M."/>
            <person name="Worthington M."/>
        </authorList>
    </citation>
    <scope>NUCLEOTIDE SEQUENCE [LARGE SCALE GENOMIC DNA]</scope>
    <source>
        <strain evidence="2">PI 553951</strain>
    </source>
</reference>
<comment type="caution">
    <text evidence="2">The sequence shown here is derived from an EMBL/GenBank/DDBJ whole genome shotgun (WGS) entry which is preliminary data.</text>
</comment>
<dbReference type="InterPro" id="IPR005174">
    <property type="entry name" value="KIB1-4_b-propeller"/>
</dbReference>
<sequence>MDSTDWALLPKHLLDSVLERLPSRLDYLRFSVVCMSWNSVAEDNLSKRTAPMLLGYCGKQDKWNLCDIARDKVLDLQLDLPKRRFCGFSKGWLISVDENFIVTLIDPFSRVKGRRAKENSIISLPALNLRETSRKSFSELSDYYVLKATISANPISNAKDCIVVIIHDHNCQLAFIRLDKDTRWTYINARLNINIYEVVYVEDKFYAIDIKNQLFCFKVTTEPFNSDDIILVAEALEEPVLFYKKKYLVESNKELLMVHRFLRYSGRPRRRRSTTKFEVFKFDANNHKWTEINTLGDAALFVGDNSSISVSASDFECLPSCIYFIHDWDRVAHRRRHRDSGVYNITTQSFSGLGHASTLIKMSNRTPIWTMANVKL</sequence>
<evidence type="ECO:0000313" key="3">
    <source>
        <dbReference type="Proteomes" id="UP001457282"/>
    </source>
</evidence>
<dbReference type="Gene3D" id="1.20.1280.50">
    <property type="match status" value="1"/>
</dbReference>
<organism evidence="2 3">
    <name type="scientific">Rubus argutus</name>
    <name type="common">Southern blackberry</name>
    <dbReference type="NCBI Taxonomy" id="59490"/>
    <lineage>
        <taxon>Eukaryota</taxon>
        <taxon>Viridiplantae</taxon>
        <taxon>Streptophyta</taxon>
        <taxon>Embryophyta</taxon>
        <taxon>Tracheophyta</taxon>
        <taxon>Spermatophyta</taxon>
        <taxon>Magnoliopsida</taxon>
        <taxon>eudicotyledons</taxon>
        <taxon>Gunneridae</taxon>
        <taxon>Pentapetalae</taxon>
        <taxon>rosids</taxon>
        <taxon>fabids</taxon>
        <taxon>Rosales</taxon>
        <taxon>Rosaceae</taxon>
        <taxon>Rosoideae</taxon>
        <taxon>Rosoideae incertae sedis</taxon>
        <taxon>Rubus</taxon>
    </lineage>
</organism>
<dbReference type="EMBL" id="JBEDUW010000007">
    <property type="protein sequence ID" value="KAK9914206.1"/>
    <property type="molecule type" value="Genomic_DNA"/>
</dbReference>
<feature type="domain" description="F-box" evidence="1">
    <location>
        <begin position="9"/>
        <end position="50"/>
    </location>
</feature>
<evidence type="ECO:0000259" key="1">
    <source>
        <dbReference type="SMART" id="SM00256"/>
    </source>
</evidence>
<protein>
    <recommendedName>
        <fullName evidence="1">F-box domain-containing protein</fullName>
    </recommendedName>
</protein>
<dbReference type="Proteomes" id="UP001457282">
    <property type="component" value="Unassembled WGS sequence"/>
</dbReference>
<dbReference type="InterPro" id="IPR050942">
    <property type="entry name" value="F-box_BR-signaling"/>
</dbReference>
<dbReference type="InterPro" id="IPR036047">
    <property type="entry name" value="F-box-like_dom_sf"/>
</dbReference>
<dbReference type="Pfam" id="PF00646">
    <property type="entry name" value="F-box"/>
    <property type="match status" value="1"/>
</dbReference>
<gene>
    <name evidence="2" type="ORF">M0R45_037997</name>
</gene>
<evidence type="ECO:0000313" key="2">
    <source>
        <dbReference type="EMBL" id="KAK9914206.1"/>
    </source>
</evidence>
<dbReference type="AlphaFoldDB" id="A0AAW1W243"/>
<dbReference type="Pfam" id="PF03478">
    <property type="entry name" value="Beta-prop_KIB1-4"/>
    <property type="match status" value="1"/>
</dbReference>
<dbReference type="PANTHER" id="PTHR44259">
    <property type="entry name" value="OS07G0183000 PROTEIN-RELATED"/>
    <property type="match status" value="1"/>
</dbReference>
<name>A0AAW1W243_RUBAR</name>
<dbReference type="PANTHER" id="PTHR44259:SF107">
    <property type="entry name" value="F-BOX PROTEIN SKIP23-LIKE"/>
    <property type="match status" value="1"/>
</dbReference>
<dbReference type="SMART" id="SM00256">
    <property type="entry name" value="FBOX"/>
    <property type="match status" value="1"/>
</dbReference>
<dbReference type="SUPFAM" id="SSF81383">
    <property type="entry name" value="F-box domain"/>
    <property type="match status" value="1"/>
</dbReference>
<accession>A0AAW1W243</accession>
<keyword evidence="3" id="KW-1185">Reference proteome</keyword>